<dbReference type="AlphaFoldDB" id="A0A7C8NR74"/>
<evidence type="ECO:0000313" key="3">
    <source>
        <dbReference type="EMBL" id="KAF3137231.1"/>
    </source>
</evidence>
<feature type="region of interest" description="Disordered" evidence="1">
    <location>
        <begin position="1"/>
        <end position="39"/>
    </location>
</feature>
<feature type="compositionally biased region" description="Polar residues" evidence="1">
    <location>
        <begin position="7"/>
        <end position="23"/>
    </location>
</feature>
<feature type="region of interest" description="Disordered" evidence="1">
    <location>
        <begin position="421"/>
        <end position="452"/>
    </location>
</feature>
<dbReference type="InterPro" id="IPR036047">
    <property type="entry name" value="F-box-like_dom_sf"/>
</dbReference>
<feature type="compositionally biased region" description="Basic and acidic residues" evidence="1">
    <location>
        <begin position="26"/>
        <end position="37"/>
    </location>
</feature>
<evidence type="ECO:0000256" key="1">
    <source>
        <dbReference type="SAM" id="MobiDB-lite"/>
    </source>
</evidence>
<sequence length="578" mass="65651">MEPLENDVTSTFNALTLEETTGPENEPGRDQGGDEAKAAPVTFKPVFPTELEVEIISRIPLKYWGTVRRVCKRWHAITLLPDFLYLPITTLPLRVPELHPDFKPFTFKIHRAIYEVADYLGEQIALSGFRKPDPRVCQRLLPYLDHQLTKPPLPHTLQDVQFNILMPPREERTVRPKHAFKVMPVPCGTFRKLIVVPHPTNPKVVEFKSLNRDQKPTGITVGEFFDTVAERSRVRPGDTYEKMILNWRVRNPEKDWWWKEWGIPRGFYKMDIVVWNEGVEQQDVSVTFCAGTLILHHKGALTSPGCPNELEEPSPSLSSGQRTLYADKFDSFITSLSGISWVQAFSNTLLPAILNAYKILESLEGDEEYGSISIIPLPEKSLRGLYEFIVRRKIHCYAAKSSEKLILSLVRIDEATGTGGMSDFVESDPSSPSDDLQTQANSGAGSLKSPGDESFDPRTFFQYTNVDVLQVLKGTVDSYSFQLRQLEAASKVTYSSHEKELLQVQTDFWGQLAATSLLRLWHLFEAGEPYFRESDPWDSDDLENWLKIIEIQTGVDYGDQLEGNFEYEGGYDSDMSTS</sequence>
<proteinExistence type="predicted"/>
<feature type="domain" description="F-box" evidence="2">
    <location>
        <begin position="48"/>
        <end position="83"/>
    </location>
</feature>
<dbReference type="SUPFAM" id="SSF81383">
    <property type="entry name" value="F-box domain"/>
    <property type="match status" value="1"/>
</dbReference>
<name>A0A7C8NR74_ORBOL</name>
<dbReference type="EMBL" id="WIQZ01000026">
    <property type="protein sequence ID" value="KAF3137231.1"/>
    <property type="molecule type" value="Genomic_DNA"/>
</dbReference>
<evidence type="ECO:0000313" key="4">
    <source>
        <dbReference type="Proteomes" id="UP000480548"/>
    </source>
</evidence>
<feature type="compositionally biased region" description="Polar residues" evidence="1">
    <location>
        <begin position="428"/>
        <end position="444"/>
    </location>
</feature>
<evidence type="ECO:0000259" key="2">
    <source>
        <dbReference type="Pfam" id="PF00646"/>
    </source>
</evidence>
<reference evidence="3 4" key="1">
    <citation type="submission" date="2019-06" db="EMBL/GenBank/DDBJ databases">
        <authorList>
            <person name="Palmer J.M."/>
        </authorList>
    </citation>
    <scope>NUCLEOTIDE SEQUENCE [LARGE SCALE GENOMIC DNA]</scope>
    <source>
        <strain evidence="3 4">TWF703</strain>
    </source>
</reference>
<comment type="caution">
    <text evidence="3">The sequence shown here is derived from an EMBL/GenBank/DDBJ whole genome shotgun (WGS) entry which is preliminary data.</text>
</comment>
<organism evidence="3 4">
    <name type="scientific">Orbilia oligospora</name>
    <name type="common">Nematode-trapping fungus</name>
    <name type="synonym">Arthrobotrys oligospora</name>
    <dbReference type="NCBI Taxonomy" id="2813651"/>
    <lineage>
        <taxon>Eukaryota</taxon>
        <taxon>Fungi</taxon>
        <taxon>Dikarya</taxon>
        <taxon>Ascomycota</taxon>
        <taxon>Pezizomycotina</taxon>
        <taxon>Orbiliomycetes</taxon>
        <taxon>Orbiliales</taxon>
        <taxon>Orbiliaceae</taxon>
        <taxon>Orbilia</taxon>
    </lineage>
</organism>
<dbReference type="Proteomes" id="UP000480548">
    <property type="component" value="Unassembled WGS sequence"/>
</dbReference>
<gene>
    <name evidence="3" type="ORF">TWF703_005153</name>
</gene>
<protein>
    <recommendedName>
        <fullName evidence="2">F-box domain-containing protein</fullName>
    </recommendedName>
</protein>
<accession>A0A7C8NR74</accession>
<dbReference type="Pfam" id="PF00646">
    <property type="entry name" value="F-box"/>
    <property type="match status" value="1"/>
</dbReference>
<dbReference type="InterPro" id="IPR001810">
    <property type="entry name" value="F-box_dom"/>
</dbReference>